<dbReference type="AlphaFoldDB" id="M1UXV8"/>
<protein>
    <submittedName>
        <fullName evidence="2">Uncharacterized protein</fullName>
    </submittedName>
</protein>
<feature type="compositionally biased region" description="Basic and acidic residues" evidence="1">
    <location>
        <begin position="150"/>
        <end position="164"/>
    </location>
</feature>
<dbReference type="OrthoDB" id="9993127at2"/>
<dbReference type="HOGENOM" id="CLU_1568087_0_0_11"/>
<organism evidence="2 3">
    <name type="scientific">Corynebacterium callunae DSM 20147</name>
    <dbReference type="NCBI Taxonomy" id="1121353"/>
    <lineage>
        <taxon>Bacteria</taxon>
        <taxon>Bacillati</taxon>
        <taxon>Actinomycetota</taxon>
        <taxon>Actinomycetes</taxon>
        <taxon>Mycobacteriales</taxon>
        <taxon>Corynebacteriaceae</taxon>
        <taxon>Corynebacterium</taxon>
    </lineage>
</organism>
<dbReference type="RefSeq" id="WP_015650616.1">
    <property type="nucleotide sequence ID" value="NC_020506.1"/>
</dbReference>
<evidence type="ECO:0000313" key="2">
    <source>
        <dbReference type="EMBL" id="AGG66178.1"/>
    </source>
</evidence>
<dbReference type="EMBL" id="CP004354">
    <property type="protein sequence ID" value="AGG66178.1"/>
    <property type="molecule type" value="Genomic_DNA"/>
</dbReference>
<evidence type="ECO:0000313" key="3">
    <source>
        <dbReference type="Proteomes" id="UP000011760"/>
    </source>
</evidence>
<dbReference type="PATRIC" id="fig|1121353.3.peg.751"/>
<reference evidence="2 3" key="1">
    <citation type="submission" date="2013-02" db="EMBL/GenBank/DDBJ databases">
        <title>The complete genome sequence of Corynebacterium callunae DSM 20147.</title>
        <authorList>
            <person name="Ruckert C."/>
            <person name="Albersmeier A."/>
            <person name="Kalinowski J."/>
        </authorList>
    </citation>
    <scope>NUCLEOTIDE SEQUENCE [LARGE SCALE GENOMIC DNA]</scope>
    <source>
        <strain evidence="2 3">DSM 20147</strain>
    </source>
</reference>
<keyword evidence="3" id="KW-1185">Reference proteome</keyword>
<gene>
    <name evidence="2" type="ORF">H924_03650</name>
</gene>
<name>M1UXV8_9CORY</name>
<proteinExistence type="predicted"/>
<dbReference type="Proteomes" id="UP000011760">
    <property type="component" value="Chromosome"/>
</dbReference>
<evidence type="ECO:0000256" key="1">
    <source>
        <dbReference type="SAM" id="MobiDB-lite"/>
    </source>
</evidence>
<feature type="region of interest" description="Disordered" evidence="1">
    <location>
        <begin position="143"/>
        <end position="170"/>
    </location>
</feature>
<dbReference type="KEGG" id="ccn:H924_03650"/>
<accession>M1UXV8</accession>
<sequence>MAITPKTWNIEGKFFGEQISLEAHAQRYADNGRIAIPIFREDEEEGQSLFTMLTVNAPNMLLWDEDAQVIIDPNVTKETLKMVIDSGLLEEEPVMDMKLGMSTTQAYELTDKAMDWIEATAPRQTLAPATELLDRIGISSSSIDIQAEQPAEKGEAQNVEEHENTTGLEQ</sequence>
<dbReference type="STRING" id="1121353.H924_03650"/>